<evidence type="ECO:0000256" key="7">
    <source>
        <dbReference type="ARBA" id="ARBA00022801"/>
    </source>
</evidence>
<evidence type="ECO:0000256" key="2">
    <source>
        <dbReference type="ARBA" id="ARBA00003949"/>
    </source>
</evidence>
<evidence type="ECO:0000256" key="5">
    <source>
        <dbReference type="ARBA" id="ARBA00018266"/>
    </source>
</evidence>
<dbReference type="RefSeq" id="WP_131153627.1">
    <property type="nucleotide sequence ID" value="NZ_CP036402.1"/>
</dbReference>
<dbReference type="KEGG" id="erz:ER308_02985"/>
<organism evidence="17 18">
    <name type="scientific">Egibacter rhizosphaerae</name>
    <dbReference type="NCBI Taxonomy" id="1670831"/>
    <lineage>
        <taxon>Bacteria</taxon>
        <taxon>Bacillati</taxon>
        <taxon>Actinomycetota</taxon>
        <taxon>Nitriliruptoria</taxon>
        <taxon>Egibacterales</taxon>
        <taxon>Egibacteraceae</taxon>
        <taxon>Egibacter</taxon>
    </lineage>
</organism>
<feature type="binding site" evidence="14">
    <location>
        <position position="62"/>
    </location>
    <ligand>
        <name>Zn(2+)</name>
        <dbReference type="ChEBI" id="CHEBI:29105"/>
        <note>catalytic</note>
    </ligand>
</feature>
<feature type="binding site" evidence="14">
    <location>
        <position position="95"/>
    </location>
    <ligand>
        <name>Zn(2+)</name>
        <dbReference type="ChEBI" id="CHEBI:29105"/>
        <note>catalytic</note>
    </ligand>
</feature>
<dbReference type="PANTHER" id="PTHR11644:SF2">
    <property type="entry name" value="CYTIDINE DEAMINASE"/>
    <property type="match status" value="1"/>
</dbReference>
<dbReference type="GO" id="GO:0055086">
    <property type="term" value="P:nucleobase-containing small molecule metabolic process"/>
    <property type="evidence" value="ECO:0007669"/>
    <property type="project" value="UniProtKB-ARBA"/>
</dbReference>
<evidence type="ECO:0000256" key="11">
    <source>
        <dbReference type="ARBA" id="ARBA00049558"/>
    </source>
</evidence>
<evidence type="ECO:0000256" key="1">
    <source>
        <dbReference type="ARBA" id="ARBA00001947"/>
    </source>
</evidence>
<evidence type="ECO:0000256" key="12">
    <source>
        <dbReference type="ARBA" id="ARBA00056327"/>
    </source>
</evidence>
<evidence type="ECO:0000256" key="4">
    <source>
        <dbReference type="ARBA" id="ARBA00012783"/>
    </source>
</evidence>
<dbReference type="InterPro" id="IPR016192">
    <property type="entry name" value="APOBEC/CMP_deaminase_Zn-bd"/>
</dbReference>
<protein>
    <recommendedName>
        <fullName evidence="5 15">Cytidine deaminase</fullName>
        <ecNumber evidence="4 15">3.5.4.5</ecNumber>
    </recommendedName>
    <alternativeName>
        <fullName evidence="9 15">Cytidine aminohydrolase</fullName>
    </alternativeName>
</protein>
<dbReference type="PROSITE" id="PS00903">
    <property type="entry name" value="CYT_DCMP_DEAMINASES_1"/>
    <property type="match status" value="1"/>
</dbReference>
<evidence type="ECO:0000256" key="13">
    <source>
        <dbReference type="PIRSR" id="PIRSR606262-1"/>
    </source>
</evidence>
<evidence type="ECO:0000256" key="6">
    <source>
        <dbReference type="ARBA" id="ARBA00022723"/>
    </source>
</evidence>
<dbReference type="NCBIfam" id="TIGR01354">
    <property type="entry name" value="cyt_deam_tetra"/>
    <property type="match status" value="1"/>
</dbReference>
<dbReference type="GO" id="GO:0042802">
    <property type="term" value="F:identical protein binding"/>
    <property type="evidence" value="ECO:0007669"/>
    <property type="project" value="UniProtKB-ARBA"/>
</dbReference>
<keyword evidence="8 14" id="KW-0862">Zinc</keyword>
<dbReference type="EMBL" id="CP036402">
    <property type="protein sequence ID" value="QBI18629.1"/>
    <property type="molecule type" value="Genomic_DNA"/>
</dbReference>
<keyword evidence="6 14" id="KW-0479">Metal-binding</keyword>
<dbReference type="InterPro" id="IPR016193">
    <property type="entry name" value="Cytidine_deaminase-like"/>
</dbReference>
<evidence type="ECO:0000256" key="8">
    <source>
        <dbReference type="ARBA" id="ARBA00022833"/>
    </source>
</evidence>
<dbReference type="GO" id="GO:0008270">
    <property type="term" value="F:zinc ion binding"/>
    <property type="evidence" value="ECO:0007669"/>
    <property type="project" value="UniProtKB-UniRule"/>
</dbReference>
<gene>
    <name evidence="17" type="primary">cdd</name>
    <name evidence="17" type="ORF">ER308_02985</name>
</gene>
<evidence type="ECO:0000256" key="14">
    <source>
        <dbReference type="PIRSR" id="PIRSR606262-3"/>
    </source>
</evidence>
<dbReference type="GO" id="GO:0004126">
    <property type="term" value="F:cytidine deaminase activity"/>
    <property type="evidence" value="ECO:0007669"/>
    <property type="project" value="UniProtKB-UniRule"/>
</dbReference>
<feature type="domain" description="CMP/dCMP-type deaminase" evidence="16">
    <location>
        <begin position="10"/>
        <end position="137"/>
    </location>
</feature>
<dbReference type="NCBIfam" id="NF004064">
    <property type="entry name" value="PRK05578.1"/>
    <property type="match status" value="1"/>
</dbReference>
<dbReference type="CDD" id="cd01283">
    <property type="entry name" value="cytidine_deaminase"/>
    <property type="match status" value="1"/>
</dbReference>
<evidence type="ECO:0000259" key="16">
    <source>
        <dbReference type="PROSITE" id="PS51747"/>
    </source>
</evidence>
<dbReference type="FunFam" id="3.40.140.10:FF:000008">
    <property type="entry name" value="Cytidine deaminase"/>
    <property type="match status" value="1"/>
</dbReference>
<dbReference type="AlphaFoldDB" id="A0A411YBP8"/>
<dbReference type="OrthoDB" id="9795347at2"/>
<dbReference type="PANTHER" id="PTHR11644">
    <property type="entry name" value="CYTIDINE DEAMINASE"/>
    <property type="match status" value="1"/>
</dbReference>
<dbReference type="Proteomes" id="UP000291469">
    <property type="component" value="Chromosome"/>
</dbReference>
<reference evidence="17 18" key="1">
    <citation type="submission" date="2019-01" db="EMBL/GenBank/DDBJ databases">
        <title>Egibacter rhizosphaerae EGI 80759T.</title>
        <authorList>
            <person name="Chen D.-D."/>
            <person name="Tian Y."/>
            <person name="Jiao J.-Y."/>
            <person name="Zhang X.-T."/>
            <person name="Zhang Y.-G."/>
            <person name="Zhang Y."/>
            <person name="Xiao M."/>
            <person name="Shu W.-S."/>
            <person name="Li W.-J."/>
        </authorList>
    </citation>
    <scope>NUCLEOTIDE SEQUENCE [LARGE SCALE GENOMIC DNA]</scope>
    <source>
        <strain evidence="17 18">EGI 80759</strain>
    </source>
</reference>
<dbReference type="PROSITE" id="PS51747">
    <property type="entry name" value="CYT_DCMP_DEAMINASES_2"/>
    <property type="match status" value="1"/>
</dbReference>
<keyword evidence="18" id="KW-1185">Reference proteome</keyword>
<comment type="catalytic activity">
    <reaction evidence="11 15">
        <text>cytidine + H2O + H(+) = uridine + NH4(+)</text>
        <dbReference type="Rhea" id="RHEA:16069"/>
        <dbReference type="ChEBI" id="CHEBI:15377"/>
        <dbReference type="ChEBI" id="CHEBI:15378"/>
        <dbReference type="ChEBI" id="CHEBI:16704"/>
        <dbReference type="ChEBI" id="CHEBI:17562"/>
        <dbReference type="ChEBI" id="CHEBI:28938"/>
        <dbReference type="EC" id="3.5.4.5"/>
    </reaction>
</comment>
<dbReference type="InterPro" id="IPR002125">
    <property type="entry name" value="CMP_dCMP_dom"/>
</dbReference>
<dbReference type="EC" id="3.5.4.5" evidence="4 15"/>
<evidence type="ECO:0000313" key="17">
    <source>
        <dbReference type="EMBL" id="QBI18629.1"/>
    </source>
</evidence>
<comment type="function">
    <text evidence="12">Recycles cytidine and 2-deoxycytidine for uridine and 2-deoxyuridine synthesis, respectively. Catalyzes the hydrolytic deamination of cytidine and 2-deoxycytidine to form, respectively, uridine and 2-deoxyuridine.</text>
</comment>
<feature type="active site" description="Proton donor" evidence="13">
    <location>
        <position position="64"/>
    </location>
</feature>
<keyword evidence="7 15" id="KW-0378">Hydrolase</keyword>
<feature type="binding site" evidence="14">
    <location>
        <position position="98"/>
    </location>
    <ligand>
        <name>Zn(2+)</name>
        <dbReference type="ChEBI" id="CHEBI:29105"/>
        <note>catalytic</note>
    </ligand>
</feature>
<sequence>MAETEPAETASDEELLELARAARTGAYAPYSSFRVGAALGTADGRVFTGANVENASMPAGVCAERVAVPQAIMAGATELMVIAVAGDGDGPCLPCGICRQVLYEFSPALRVLATGVSGATAEFVLEHDLLPNAFGPADLR</sequence>
<dbReference type="InterPro" id="IPR050202">
    <property type="entry name" value="Cyt/Deoxycyt_deaminase"/>
</dbReference>
<dbReference type="GO" id="GO:0072527">
    <property type="term" value="P:pyrimidine-containing compound metabolic process"/>
    <property type="evidence" value="ECO:0007669"/>
    <property type="project" value="UniProtKB-ARBA"/>
</dbReference>
<dbReference type="InterPro" id="IPR006262">
    <property type="entry name" value="Cyt_deam_tetra"/>
</dbReference>
<evidence type="ECO:0000256" key="15">
    <source>
        <dbReference type="RuleBase" id="RU364006"/>
    </source>
</evidence>
<comment type="similarity">
    <text evidence="3 15">Belongs to the cytidine and deoxycytidylate deaminase family.</text>
</comment>
<comment type="cofactor">
    <cofactor evidence="1 14 15">
        <name>Zn(2+)</name>
        <dbReference type="ChEBI" id="CHEBI:29105"/>
    </cofactor>
</comment>
<comment type="function">
    <text evidence="2 15">This enzyme scavenges exogenous and endogenous cytidine and 2'-deoxycytidine for UMP synthesis.</text>
</comment>
<evidence type="ECO:0000256" key="9">
    <source>
        <dbReference type="ARBA" id="ARBA00032005"/>
    </source>
</evidence>
<dbReference type="Gene3D" id="3.40.140.10">
    <property type="entry name" value="Cytidine Deaminase, domain 2"/>
    <property type="match status" value="1"/>
</dbReference>
<dbReference type="SUPFAM" id="SSF53927">
    <property type="entry name" value="Cytidine deaminase-like"/>
    <property type="match status" value="1"/>
</dbReference>
<evidence type="ECO:0000256" key="10">
    <source>
        <dbReference type="ARBA" id="ARBA00049252"/>
    </source>
</evidence>
<comment type="catalytic activity">
    <reaction evidence="10 15">
        <text>2'-deoxycytidine + H2O + H(+) = 2'-deoxyuridine + NH4(+)</text>
        <dbReference type="Rhea" id="RHEA:13433"/>
        <dbReference type="ChEBI" id="CHEBI:15377"/>
        <dbReference type="ChEBI" id="CHEBI:15378"/>
        <dbReference type="ChEBI" id="CHEBI:15698"/>
        <dbReference type="ChEBI" id="CHEBI:16450"/>
        <dbReference type="ChEBI" id="CHEBI:28938"/>
        <dbReference type="EC" id="3.5.4.5"/>
    </reaction>
</comment>
<dbReference type="GO" id="GO:0005829">
    <property type="term" value="C:cytosol"/>
    <property type="evidence" value="ECO:0007669"/>
    <property type="project" value="TreeGrafter"/>
</dbReference>
<accession>A0A411YBP8</accession>
<name>A0A411YBP8_9ACTN</name>
<evidence type="ECO:0000313" key="18">
    <source>
        <dbReference type="Proteomes" id="UP000291469"/>
    </source>
</evidence>
<proteinExistence type="inferred from homology"/>
<dbReference type="Pfam" id="PF00383">
    <property type="entry name" value="dCMP_cyt_deam_1"/>
    <property type="match status" value="1"/>
</dbReference>
<evidence type="ECO:0000256" key="3">
    <source>
        <dbReference type="ARBA" id="ARBA00006576"/>
    </source>
</evidence>